<dbReference type="GO" id="GO:0061630">
    <property type="term" value="F:ubiquitin protein ligase activity"/>
    <property type="evidence" value="ECO:0007669"/>
    <property type="project" value="UniProtKB-EC"/>
</dbReference>
<dbReference type="PANTHER" id="PTHR15710">
    <property type="entry name" value="E3 UBIQUITIN-PROTEIN LIGASE PRAJA"/>
    <property type="match status" value="1"/>
</dbReference>
<dbReference type="FunCoup" id="A0A2P5E6G6">
    <property type="interactions" value="3"/>
</dbReference>
<evidence type="ECO:0000313" key="12">
    <source>
        <dbReference type="Proteomes" id="UP000237000"/>
    </source>
</evidence>
<comment type="caution">
    <text evidence="11">The sequence shown here is derived from an EMBL/GenBank/DDBJ whole genome shotgun (WGS) entry which is preliminary data.</text>
</comment>
<dbReference type="AlphaFoldDB" id="A0A2P5E6G6"/>
<comment type="catalytic activity">
    <reaction evidence="1">
        <text>S-ubiquitinyl-[E2 ubiquitin-conjugating enzyme]-L-cysteine + [acceptor protein]-L-lysine = [E2 ubiquitin-conjugating enzyme]-L-cysteine + N(6)-ubiquitinyl-[acceptor protein]-L-lysine.</text>
        <dbReference type="EC" id="2.3.2.27"/>
    </reaction>
</comment>
<name>A0A2P5E6G6_TREOI</name>
<reference evidence="12" key="1">
    <citation type="submission" date="2016-06" db="EMBL/GenBank/DDBJ databases">
        <title>Parallel loss of symbiosis genes in relatives of nitrogen-fixing non-legume Parasponia.</title>
        <authorList>
            <person name="Van Velzen R."/>
            <person name="Holmer R."/>
            <person name="Bu F."/>
            <person name="Rutten L."/>
            <person name="Van Zeijl A."/>
            <person name="Liu W."/>
            <person name="Santuari L."/>
            <person name="Cao Q."/>
            <person name="Sharma T."/>
            <person name="Shen D."/>
            <person name="Roswanjaya Y."/>
            <person name="Wardhani T."/>
            <person name="Kalhor M.S."/>
            <person name="Jansen J."/>
            <person name="Van den Hoogen J."/>
            <person name="Gungor B."/>
            <person name="Hartog M."/>
            <person name="Hontelez J."/>
            <person name="Verver J."/>
            <person name="Yang W.-C."/>
            <person name="Schijlen E."/>
            <person name="Repin R."/>
            <person name="Schilthuizen M."/>
            <person name="Schranz E."/>
            <person name="Heidstra R."/>
            <person name="Miyata K."/>
            <person name="Fedorova E."/>
            <person name="Kohlen W."/>
            <person name="Bisseling T."/>
            <person name="Smit S."/>
            <person name="Geurts R."/>
        </authorList>
    </citation>
    <scope>NUCLEOTIDE SEQUENCE [LARGE SCALE GENOMIC DNA]</scope>
    <source>
        <strain evidence="12">cv. RG33-2</strain>
    </source>
</reference>
<feature type="domain" description="RING-type" evidence="10">
    <location>
        <begin position="177"/>
        <end position="218"/>
    </location>
</feature>
<dbReference type="FunFam" id="3.30.40.10:FF:000022">
    <property type="entry name" value="E3 ubiquitin-protein ligase RING1-like"/>
    <property type="match status" value="1"/>
</dbReference>
<dbReference type="CDD" id="cd16667">
    <property type="entry name" value="RING-H2_RNF126-like"/>
    <property type="match status" value="1"/>
</dbReference>
<dbReference type="InParanoid" id="A0A2P5E6G6"/>
<accession>A0A2P5E6G6</accession>
<keyword evidence="12" id="KW-1185">Reference proteome</keyword>
<dbReference type="Gene3D" id="3.30.40.10">
    <property type="entry name" value="Zinc/RING finger domain, C3HC4 (zinc finger)"/>
    <property type="match status" value="1"/>
</dbReference>
<dbReference type="OrthoDB" id="8062037at2759"/>
<dbReference type="InterPro" id="IPR001841">
    <property type="entry name" value="Znf_RING"/>
</dbReference>
<evidence type="ECO:0000256" key="2">
    <source>
        <dbReference type="ARBA" id="ARBA00012483"/>
    </source>
</evidence>
<dbReference type="Proteomes" id="UP000237000">
    <property type="component" value="Unassembled WGS sequence"/>
</dbReference>
<keyword evidence="7" id="KW-0862">Zinc</keyword>
<feature type="region of interest" description="Disordered" evidence="9">
    <location>
        <begin position="117"/>
        <end position="153"/>
    </location>
</feature>
<dbReference type="SMART" id="SM00184">
    <property type="entry name" value="RING"/>
    <property type="match status" value="1"/>
</dbReference>
<evidence type="ECO:0000256" key="5">
    <source>
        <dbReference type="ARBA" id="ARBA00022771"/>
    </source>
</evidence>
<dbReference type="GO" id="GO:0016567">
    <property type="term" value="P:protein ubiquitination"/>
    <property type="evidence" value="ECO:0007669"/>
    <property type="project" value="TreeGrafter"/>
</dbReference>
<feature type="compositionally biased region" description="Low complexity" evidence="9">
    <location>
        <begin position="1"/>
        <end position="25"/>
    </location>
</feature>
<proteinExistence type="predicted"/>
<dbReference type="PANTHER" id="PTHR15710:SF187">
    <property type="entry name" value="RING-TYPE E3 UBIQUITIN TRANSFERASE"/>
    <property type="match status" value="1"/>
</dbReference>
<dbReference type="InterPro" id="IPR039525">
    <property type="entry name" value="RNF126-like_zinc-ribbon"/>
</dbReference>
<evidence type="ECO:0000256" key="4">
    <source>
        <dbReference type="ARBA" id="ARBA00022723"/>
    </source>
</evidence>
<feature type="region of interest" description="Disordered" evidence="9">
    <location>
        <begin position="1"/>
        <end position="29"/>
    </location>
</feature>
<keyword evidence="4" id="KW-0479">Metal-binding</keyword>
<evidence type="ECO:0000256" key="1">
    <source>
        <dbReference type="ARBA" id="ARBA00000900"/>
    </source>
</evidence>
<gene>
    <name evidence="11" type="ORF">TorRG33x02_230320</name>
</gene>
<evidence type="ECO:0000259" key="10">
    <source>
        <dbReference type="PROSITE" id="PS50089"/>
    </source>
</evidence>
<dbReference type="GO" id="GO:0008270">
    <property type="term" value="F:zinc ion binding"/>
    <property type="evidence" value="ECO:0007669"/>
    <property type="project" value="UniProtKB-KW"/>
</dbReference>
<dbReference type="GO" id="GO:0005737">
    <property type="term" value="C:cytoplasm"/>
    <property type="evidence" value="ECO:0007669"/>
    <property type="project" value="TreeGrafter"/>
</dbReference>
<evidence type="ECO:0000256" key="7">
    <source>
        <dbReference type="ARBA" id="ARBA00022833"/>
    </source>
</evidence>
<evidence type="ECO:0000256" key="6">
    <source>
        <dbReference type="ARBA" id="ARBA00022786"/>
    </source>
</evidence>
<dbReference type="Pfam" id="PF13639">
    <property type="entry name" value="zf-RING_2"/>
    <property type="match status" value="1"/>
</dbReference>
<dbReference type="InterPro" id="IPR013083">
    <property type="entry name" value="Znf_RING/FYVE/PHD"/>
</dbReference>
<dbReference type="EMBL" id="JXTC01000223">
    <property type="protein sequence ID" value="PON81148.1"/>
    <property type="molecule type" value="Genomic_DNA"/>
</dbReference>
<dbReference type="Pfam" id="PF14369">
    <property type="entry name" value="Zn_ribbon_19"/>
    <property type="match status" value="1"/>
</dbReference>
<feature type="compositionally biased region" description="Acidic residues" evidence="9">
    <location>
        <begin position="124"/>
        <end position="143"/>
    </location>
</feature>
<sequence length="374" mass="40743">MSLATSATAGVTKTSTTTTGSSGSGNIDNPMERNTYWCHECDMSVSLLSSSSSSQSHPQPQPLLCPQCFGDFIELMDSHSSPNGSSAFSFPSLLDDEDDDNGNNYLQRLIHHLTTRSSAARNDNDDDENDNDNDNDDDDDDHDDSSVPRPASKSSIDAIPTIWIADSILDIDPFLPCAVCKDQFELGVEAKQLPCKHLYHPDCILPWLAHHNSCPVCRFRLPAERATRDDFGTPEGVLRLGDLMTGEEDWFDYASTLRYIARRHNLLFSSAGHGGGVRVATEMETGLGGRSSSLGTVSSCPLEGRARLSGGDGEMGLMSSRINEEGQAAVSGIKVSSGSVSEDLRSVLRPWLFCTLFFHENCSKLANTFELVFM</sequence>
<keyword evidence="6" id="KW-0833">Ubl conjugation pathway</keyword>
<evidence type="ECO:0000313" key="11">
    <source>
        <dbReference type="EMBL" id="PON81148.1"/>
    </source>
</evidence>
<dbReference type="SUPFAM" id="SSF57850">
    <property type="entry name" value="RING/U-box"/>
    <property type="match status" value="1"/>
</dbReference>
<organism evidence="11 12">
    <name type="scientific">Trema orientale</name>
    <name type="common">Charcoal tree</name>
    <name type="synonym">Celtis orientalis</name>
    <dbReference type="NCBI Taxonomy" id="63057"/>
    <lineage>
        <taxon>Eukaryota</taxon>
        <taxon>Viridiplantae</taxon>
        <taxon>Streptophyta</taxon>
        <taxon>Embryophyta</taxon>
        <taxon>Tracheophyta</taxon>
        <taxon>Spermatophyta</taxon>
        <taxon>Magnoliopsida</taxon>
        <taxon>eudicotyledons</taxon>
        <taxon>Gunneridae</taxon>
        <taxon>Pentapetalae</taxon>
        <taxon>rosids</taxon>
        <taxon>fabids</taxon>
        <taxon>Rosales</taxon>
        <taxon>Cannabaceae</taxon>
        <taxon>Trema</taxon>
    </lineage>
</organism>
<evidence type="ECO:0000256" key="9">
    <source>
        <dbReference type="SAM" id="MobiDB-lite"/>
    </source>
</evidence>
<keyword evidence="3" id="KW-0808">Transferase</keyword>
<keyword evidence="5 8" id="KW-0863">Zinc-finger</keyword>
<protein>
    <recommendedName>
        <fullName evidence="2">RING-type E3 ubiquitin transferase</fullName>
        <ecNumber evidence="2">2.3.2.27</ecNumber>
    </recommendedName>
</protein>
<dbReference type="STRING" id="63057.A0A2P5E6G6"/>
<dbReference type="EC" id="2.3.2.27" evidence="2"/>
<evidence type="ECO:0000256" key="8">
    <source>
        <dbReference type="PROSITE-ProRule" id="PRU00175"/>
    </source>
</evidence>
<evidence type="ECO:0000256" key="3">
    <source>
        <dbReference type="ARBA" id="ARBA00022679"/>
    </source>
</evidence>
<dbReference type="PROSITE" id="PS50089">
    <property type="entry name" value="ZF_RING_2"/>
    <property type="match status" value="1"/>
</dbReference>